<dbReference type="SMART" id="SM00343">
    <property type="entry name" value="ZnF_C2HC"/>
    <property type="match status" value="1"/>
</dbReference>
<keyword evidence="1" id="KW-0863">Zinc-finger</keyword>
<dbReference type="Pfam" id="PF08284">
    <property type="entry name" value="RVP_2"/>
    <property type="match status" value="1"/>
</dbReference>
<dbReference type="AlphaFoldDB" id="A0AB32WEG4"/>
<dbReference type="CDD" id="cd00303">
    <property type="entry name" value="retropepsin_like"/>
    <property type="match status" value="1"/>
</dbReference>
<dbReference type="Proteomes" id="UP000694886">
    <property type="component" value="Chromosome 5"/>
</dbReference>
<accession>A0AB32WEG4</accession>
<dbReference type="GO" id="GO:0008270">
    <property type="term" value="F:zinc ion binding"/>
    <property type="evidence" value="ECO:0007669"/>
    <property type="project" value="UniProtKB-KW"/>
</dbReference>
<gene>
    <name evidence="5" type="primary">LOC108661958</name>
</gene>
<evidence type="ECO:0000256" key="1">
    <source>
        <dbReference type="PROSITE-ProRule" id="PRU00047"/>
    </source>
</evidence>
<dbReference type="GO" id="GO:0003676">
    <property type="term" value="F:nucleic acid binding"/>
    <property type="evidence" value="ECO:0007669"/>
    <property type="project" value="InterPro"/>
</dbReference>
<dbReference type="Gene3D" id="2.40.70.10">
    <property type="entry name" value="Acid Proteases"/>
    <property type="match status" value="1"/>
</dbReference>
<reference evidence="4" key="1">
    <citation type="journal article" date="1997" name="Nucleic Acids Res.">
        <title>tRNAscan-SE: a program for improved detection of transfer RNA genes in genomic sequence.</title>
        <authorList>
            <person name="Lowe T.M."/>
            <person name="Eddy S.R."/>
        </authorList>
    </citation>
    <scope>NUCLEOTIDE SEQUENCE [LARGE SCALE GENOMIC DNA]</scope>
    <source>
        <strain evidence="4">r\B97-61/B2</strain>
    </source>
</reference>
<evidence type="ECO:0000256" key="2">
    <source>
        <dbReference type="SAM" id="MobiDB-lite"/>
    </source>
</evidence>
<sequence length="204" mass="22929">MTISGKSFGGIDRCRMCGKYHVELCRELVRCFHCGQPGHIRSDCPQFGRTTVTALSPPVRMDMQRRDTFGLPPRQGVAIPSGVENNAPTHPPSKPQTHSGSDRSYVSTTFASYFDRTLSPLEEEIIVHTPLGEKLVRNTCYRDCGVMVGEEEFRGDLIPLEIQDFNLILGMDWLTAHLANVDCFKKEVVIRNSEGVEIVFARER</sequence>
<dbReference type="RefSeq" id="XP_017976441.1">
    <property type="nucleotide sequence ID" value="XM_018120952.1"/>
</dbReference>
<dbReference type="Gramene" id="Tc05v2_t010930.1">
    <property type="protein sequence ID" value="Tc05v2_p010930.1"/>
    <property type="gene ID" value="Tc05v2_g010930"/>
</dbReference>
<keyword evidence="1" id="KW-0479">Metal-binding</keyword>
<reference evidence="5" key="2">
    <citation type="submission" date="2025-08" db="UniProtKB">
        <authorList>
            <consortium name="RefSeq"/>
        </authorList>
    </citation>
    <scope>IDENTIFICATION</scope>
</reference>
<protein>
    <submittedName>
        <fullName evidence="5">Uncharacterized protein LOC108661958</fullName>
    </submittedName>
</protein>
<keyword evidence="1" id="KW-0862">Zinc</keyword>
<dbReference type="PANTHER" id="PTHR15503">
    <property type="entry name" value="LDOC1 RELATED"/>
    <property type="match status" value="1"/>
</dbReference>
<dbReference type="InterPro" id="IPR021109">
    <property type="entry name" value="Peptidase_aspartic_dom_sf"/>
</dbReference>
<dbReference type="Pfam" id="PF00098">
    <property type="entry name" value="zf-CCHC"/>
    <property type="match status" value="1"/>
</dbReference>
<dbReference type="KEGG" id="tcc:108661958"/>
<dbReference type="PROSITE" id="PS50158">
    <property type="entry name" value="ZF_CCHC"/>
    <property type="match status" value="1"/>
</dbReference>
<proteinExistence type="predicted"/>
<evidence type="ECO:0000313" key="4">
    <source>
        <dbReference type="Proteomes" id="UP000694886"/>
    </source>
</evidence>
<dbReference type="InterPro" id="IPR032567">
    <property type="entry name" value="RTL1-rel"/>
</dbReference>
<feature type="domain" description="CCHC-type" evidence="3">
    <location>
        <begin position="30"/>
        <end position="46"/>
    </location>
</feature>
<dbReference type="InterPro" id="IPR001878">
    <property type="entry name" value="Znf_CCHC"/>
</dbReference>
<dbReference type="PANTHER" id="PTHR15503:SF45">
    <property type="entry name" value="RNA-DIRECTED DNA POLYMERASE HOMOLOG"/>
    <property type="match status" value="1"/>
</dbReference>
<dbReference type="GeneID" id="108661958"/>
<dbReference type="Gene3D" id="4.10.60.10">
    <property type="entry name" value="Zinc finger, CCHC-type"/>
    <property type="match status" value="1"/>
</dbReference>
<organism evidence="4 5">
    <name type="scientific">Theobroma cacao</name>
    <name type="common">Cacao</name>
    <name type="synonym">Cocoa</name>
    <dbReference type="NCBI Taxonomy" id="3641"/>
    <lineage>
        <taxon>Eukaryota</taxon>
        <taxon>Viridiplantae</taxon>
        <taxon>Streptophyta</taxon>
        <taxon>Embryophyta</taxon>
        <taxon>Tracheophyta</taxon>
        <taxon>Spermatophyta</taxon>
        <taxon>Magnoliopsida</taxon>
        <taxon>eudicotyledons</taxon>
        <taxon>Gunneridae</taxon>
        <taxon>Pentapetalae</taxon>
        <taxon>rosids</taxon>
        <taxon>malvids</taxon>
        <taxon>Malvales</taxon>
        <taxon>Malvaceae</taxon>
        <taxon>Byttnerioideae</taxon>
        <taxon>Theobroma</taxon>
    </lineage>
</organism>
<evidence type="ECO:0000313" key="5">
    <source>
        <dbReference type="RefSeq" id="XP_017976441.1"/>
    </source>
</evidence>
<feature type="region of interest" description="Disordered" evidence="2">
    <location>
        <begin position="71"/>
        <end position="103"/>
    </location>
</feature>
<name>A0AB32WEG4_THECC</name>
<evidence type="ECO:0000259" key="3">
    <source>
        <dbReference type="PROSITE" id="PS50158"/>
    </source>
</evidence>